<keyword evidence="2" id="KW-0812">Transmembrane</keyword>
<feature type="chain" id="PRO_5023820080" description="Pectinesterase inhibitor domain-containing protein" evidence="3">
    <location>
        <begin position="21"/>
        <end position="193"/>
    </location>
</feature>
<reference evidence="5" key="1">
    <citation type="submission" date="2019-09" db="EMBL/GenBank/DDBJ databases">
        <authorList>
            <person name="Zhang L."/>
        </authorList>
    </citation>
    <scope>NUCLEOTIDE SEQUENCE</scope>
</reference>
<dbReference type="OrthoDB" id="1430376at2759"/>
<evidence type="ECO:0000259" key="4">
    <source>
        <dbReference type="SMART" id="SM00856"/>
    </source>
</evidence>
<dbReference type="PANTHER" id="PTHR31080">
    <property type="entry name" value="PECTINESTERASE INHIBITOR-LIKE"/>
    <property type="match status" value="1"/>
</dbReference>
<evidence type="ECO:0000256" key="3">
    <source>
        <dbReference type="SAM" id="SignalP"/>
    </source>
</evidence>
<evidence type="ECO:0000256" key="1">
    <source>
        <dbReference type="ARBA" id="ARBA00022729"/>
    </source>
</evidence>
<proteinExistence type="predicted"/>
<evidence type="ECO:0000313" key="5">
    <source>
        <dbReference type="EMBL" id="VVW65285.1"/>
    </source>
</evidence>
<keyword evidence="2" id="KW-0472">Membrane</keyword>
<sequence length="193" mass="20530">MANSWWIIALFISATTSAAAASYAATAEDYLYVNNACASTLYPSLCFSSLSSHADRIRRNPRNLVGVAISVTLSSVTDAAIYMLSMRHTSGGNAEKLALSDCTKMLADAASQMRASMKELKALKRETLRWQLSNVQTWMSAALTNEGTCTDGFDGLDEAVGGAVSGKIGCVTEMTSNALALANYFASQAKTQL</sequence>
<dbReference type="AlphaFoldDB" id="A0A5K1FMY0"/>
<feature type="signal peptide" evidence="3">
    <location>
        <begin position="1"/>
        <end position="20"/>
    </location>
</feature>
<accession>A0A5K1FMY0</accession>
<dbReference type="GO" id="GO:0004857">
    <property type="term" value="F:enzyme inhibitor activity"/>
    <property type="evidence" value="ECO:0007669"/>
    <property type="project" value="InterPro"/>
</dbReference>
<dbReference type="InterPro" id="IPR006501">
    <property type="entry name" value="Pectinesterase_inhib_dom"/>
</dbReference>
<evidence type="ECO:0000256" key="2">
    <source>
        <dbReference type="SAM" id="Phobius"/>
    </source>
</evidence>
<keyword evidence="2" id="KW-1133">Transmembrane helix</keyword>
<dbReference type="InterPro" id="IPR051955">
    <property type="entry name" value="PME_Inhibitor"/>
</dbReference>
<dbReference type="Gramene" id="NC8G0219740.1">
    <property type="protein sequence ID" value="NC8G0219740.1:cds"/>
    <property type="gene ID" value="NC8G0219740"/>
</dbReference>
<dbReference type="InterPro" id="IPR035513">
    <property type="entry name" value="Invertase/methylesterase_inhib"/>
</dbReference>
<keyword evidence="1 3" id="KW-0732">Signal</keyword>
<dbReference type="Gene3D" id="1.20.140.40">
    <property type="entry name" value="Invertase/pectin methylesterase inhibitor family protein"/>
    <property type="match status" value="1"/>
</dbReference>
<protein>
    <recommendedName>
        <fullName evidence="4">Pectinesterase inhibitor domain-containing protein</fullName>
    </recommendedName>
</protein>
<gene>
    <name evidence="5" type="ORF">NYM_LOCUS25898</name>
</gene>
<dbReference type="Pfam" id="PF04043">
    <property type="entry name" value="PMEI"/>
    <property type="match status" value="1"/>
</dbReference>
<dbReference type="PANTHER" id="PTHR31080:SF296">
    <property type="entry name" value="OS05G0360900 PROTEIN"/>
    <property type="match status" value="1"/>
</dbReference>
<dbReference type="EMBL" id="LR721786">
    <property type="protein sequence ID" value="VVW65285.1"/>
    <property type="molecule type" value="Genomic_DNA"/>
</dbReference>
<dbReference type="OMA" id="NATHMAR"/>
<dbReference type="CDD" id="cd15798">
    <property type="entry name" value="PMEI-like_3"/>
    <property type="match status" value="1"/>
</dbReference>
<name>A0A5K1FMY0_9MAGN</name>
<feature type="transmembrane region" description="Helical" evidence="2">
    <location>
        <begin position="64"/>
        <end position="84"/>
    </location>
</feature>
<organism evidence="5">
    <name type="scientific">Nymphaea colorata</name>
    <name type="common">pocket water lily</name>
    <dbReference type="NCBI Taxonomy" id="210225"/>
    <lineage>
        <taxon>Eukaryota</taxon>
        <taxon>Viridiplantae</taxon>
        <taxon>Streptophyta</taxon>
        <taxon>Embryophyta</taxon>
        <taxon>Tracheophyta</taxon>
        <taxon>Spermatophyta</taxon>
        <taxon>Magnoliopsida</taxon>
        <taxon>Nymphaeales</taxon>
        <taxon>Nymphaeaceae</taxon>
        <taxon>Nymphaea</taxon>
    </lineage>
</organism>
<dbReference type="SUPFAM" id="SSF101148">
    <property type="entry name" value="Plant invertase/pectin methylesterase inhibitor"/>
    <property type="match status" value="1"/>
</dbReference>
<dbReference type="SMART" id="SM00856">
    <property type="entry name" value="PMEI"/>
    <property type="match status" value="1"/>
</dbReference>
<feature type="domain" description="Pectinesterase inhibitor" evidence="4">
    <location>
        <begin position="28"/>
        <end position="181"/>
    </location>
</feature>
<dbReference type="NCBIfam" id="TIGR01614">
    <property type="entry name" value="PME_inhib"/>
    <property type="match status" value="1"/>
</dbReference>